<dbReference type="KEGG" id="tvs:TRAVEDRAFT_75746"/>
<keyword evidence="2" id="KW-1185">Reference proteome</keyword>
<gene>
    <name evidence="1" type="ORF">TRAVEDRAFT_75746</name>
</gene>
<sequence>MASPVRGMCRGCCDCLRPAHRLTRPPCPREFMRMSAVRPPSSACTTQQGYAAPGNHYAHSVIDVTRRDGKTEQYRTRQAY</sequence>
<protein>
    <submittedName>
        <fullName evidence="1">Uncharacterized protein</fullName>
    </submittedName>
</protein>
<dbReference type="GeneID" id="19420241"/>
<evidence type="ECO:0000313" key="1">
    <source>
        <dbReference type="EMBL" id="EIW51359.1"/>
    </source>
</evidence>
<feature type="non-terminal residue" evidence="1">
    <location>
        <position position="80"/>
    </location>
</feature>
<accession>R7S8R0</accession>
<proteinExistence type="predicted"/>
<name>R7S8R0_TRAVS</name>
<dbReference type="Proteomes" id="UP000054317">
    <property type="component" value="Unassembled WGS sequence"/>
</dbReference>
<dbReference type="EMBL" id="JH711830">
    <property type="protein sequence ID" value="EIW51359.1"/>
    <property type="molecule type" value="Genomic_DNA"/>
</dbReference>
<reference evidence="2" key="1">
    <citation type="journal article" date="2012" name="Science">
        <title>The Paleozoic origin of enzymatic lignin decomposition reconstructed from 31 fungal genomes.</title>
        <authorList>
            <person name="Floudas D."/>
            <person name="Binder M."/>
            <person name="Riley R."/>
            <person name="Barry K."/>
            <person name="Blanchette R.A."/>
            <person name="Henrissat B."/>
            <person name="Martinez A.T."/>
            <person name="Otillar R."/>
            <person name="Spatafora J.W."/>
            <person name="Yadav J.S."/>
            <person name="Aerts A."/>
            <person name="Benoit I."/>
            <person name="Boyd A."/>
            <person name="Carlson A."/>
            <person name="Copeland A."/>
            <person name="Coutinho P.M."/>
            <person name="de Vries R.P."/>
            <person name="Ferreira P."/>
            <person name="Findley K."/>
            <person name="Foster B."/>
            <person name="Gaskell J."/>
            <person name="Glotzer D."/>
            <person name="Gorecki P."/>
            <person name="Heitman J."/>
            <person name="Hesse C."/>
            <person name="Hori C."/>
            <person name="Igarashi K."/>
            <person name="Jurgens J.A."/>
            <person name="Kallen N."/>
            <person name="Kersten P."/>
            <person name="Kohler A."/>
            <person name="Kuees U."/>
            <person name="Kumar T.K.A."/>
            <person name="Kuo A."/>
            <person name="LaButti K."/>
            <person name="Larrondo L.F."/>
            <person name="Lindquist E."/>
            <person name="Ling A."/>
            <person name="Lombard V."/>
            <person name="Lucas S."/>
            <person name="Lundell T."/>
            <person name="Martin R."/>
            <person name="McLaughlin D.J."/>
            <person name="Morgenstern I."/>
            <person name="Morin E."/>
            <person name="Murat C."/>
            <person name="Nagy L.G."/>
            <person name="Nolan M."/>
            <person name="Ohm R.A."/>
            <person name="Patyshakuliyeva A."/>
            <person name="Rokas A."/>
            <person name="Ruiz-Duenas F.J."/>
            <person name="Sabat G."/>
            <person name="Salamov A."/>
            <person name="Samejima M."/>
            <person name="Schmutz J."/>
            <person name="Slot J.C."/>
            <person name="St John F."/>
            <person name="Stenlid J."/>
            <person name="Sun H."/>
            <person name="Sun S."/>
            <person name="Syed K."/>
            <person name="Tsang A."/>
            <person name="Wiebenga A."/>
            <person name="Young D."/>
            <person name="Pisabarro A."/>
            <person name="Eastwood D.C."/>
            <person name="Martin F."/>
            <person name="Cullen D."/>
            <person name="Grigoriev I.V."/>
            <person name="Hibbett D.S."/>
        </authorList>
    </citation>
    <scope>NUCLEOTIDE SEQUENCE [LARGE SCALE GENOMIC DNA]</scope>
    <source>
        <strain evidence="2">FP-101664</strain>
    </source>
</reference>
<evidence type="ECO:0000313" key="2">
    <source>
        <dbReference type="Proteomes" id="UP000054317"/>
    </source>
</evidence>
<dbReference type="AlphaFoldDB" id="R7S8R0"/>
<organism evidence="1 2">
    <name type="scientific">Trametes versicolor (strain FP-101664)</name>
    <name type="common">White-rot fungus</name>
    <name type="synonym">Coriolus versicolor</name>
    <dbReference type="NCBI Taxonomy" id="717944"/>
    <lineage>
        <taxon>Eukaryota</taxon>
        <taxon>Fungi</taxon>
        <taxon>Dikarya</taxon>
        <taxon>Basidiomycota</taxon>
        <taxon>Agaricomycotina</taxon>
        <taxon>Agaricomycetes</taxon>
        <taxon>Polyporales</taxon>
        <taxon>Polyporaceae</taxon>
        <taxon>Trametes</taxon>
    </lineage>
</organism>
<dbReference type="RefSeq" id="XP_008045756.1">
    <property type="nucleotide sequence ID" value="XM_008047565.1"/>
</dbReference>